<proteinExistence type="inferred from homology"/>
<evidence type="ECO:0000256" key="5">
    <source>
        <dbReference type="ARBA" id="ARBA00035277"/>
    </source>
</evidence>
<evidence type="ECO:0000256" key="3">
    <source>
        <dbReference type="ARBA" id="ARBA00022980"/>
    </source>
</evidence>
<evidence type="ECO:0000256" key="2">
    <source>
        <dbReference type="ARBA" id="ARBA00011458"/>
    </source>
</evidence>
<accession>A0A497EWY6</accession>
<dbReference type="Gene3D" id="2.40.10.310">
    <property type="match status" value="1"/>
</dbReference>
<organism evidence="8 9">
    <name type="scientific">Thermoproteota archaeon</name>
    <dbReference type="NCBI Taxonomy" id="2056631"/>
    <lineage>
        <taxon>Archaea</taxon>
        <taxon>Thermoproteota</taxon>
    </lineage>
</organism>
<dbReference type="AlphaFoldDB" id="A0A497EWY6"/>
<dbReference type="GO" id="GO:0005840">
    <property type="term" value="C:ribosome"/>
    <property type="evidence" value="ECO:0007669"/>
    <property type="project" value="UniProtKB-KW"/>
</dbReference>
<comment type="similarity">
    <text evidence="1 6">Belongs to the eukaryotic ribosomal protein eS8 family.</text>
</comment>
<dbReference type="EMBL" id="QMQY01000012">
    <property type="protein sequence ID" value="RLE51240.1"/>
    <property type="molecule type" value="Genomic_DNA"/>
</dbReference>
<comment type="caution">
    <text evidence="8">The sequence shown here is derived from an EMBL/GenBank/DDBJ whole genome shotgun (WGS) entry which is preliminary data.</text>
</comment>
<dbReference type="FunFam" id="2.40.10.310:FF:000002">
    <property type="entry name" value="30S ribosomal protein S8e"/>
    <property type="match status" value="1"/>
</dbReference>
<dbReference type="HAMAP" id="MF_00029">
    <property type="entry name" value="Ribosomal_eS8"/>
    <property type="match status" value="1"/>
</dbReference>
<evidence type="ECO:0000256" key="4">
    <source>
        <dbReference type="ARBA" id="ARBA00023274"/>
    </source>
</evidence>
<evidence type="ECO:0000256" key="7">
    <source>
        <dbReference type="SAM" id="MobiDB-lite"/>
    </source>
</evidence>
<dbReference type="InterPro" id="IPR001047">
    <property type="entry name" value="Ribosomal_eS8"/>
</dbReference>
<feature type="region of interest" description="Disordered" evidence="7">
    <location>
        <begin position="1"/>
        <end position="25"/>
    </location>
</feature>
<evidence type="ECO:0000313" key="9">
    <source>
        <dbReference type="Proteomes" id="UP000281962"/>
    </source>
</evidence>
<dbReference type="InterPro" id="IPR022309">
    <property type="entry name" value="Ribosomal_Se8/biogenesis_NSA2"/>
</dbReference>
<dbReference type="PROSITE" id="PS01193">
    <property type="entry name" value="RIBOSOMAL_S8E"/>
    <property type="match status" value="1"/>
</dbReference>
<dbReference type="Pfam" id="PF01201">
    <property type="entry name" value="Ribosomal_S8e"/>
    <property type="match status" value="1"/>
</dbReference>
<dbReference type="PANTHER" id="PTHR10394">
    <property type="entry name" value="40S RIBOSOMAL PROTEIN S8"/>
    <property type="match status" value="1"/>
</dbReference>
<reference evidence="8 9" key="1">
    <citation type="submission" date="2018-06" db="EMBL/GenBank/DDBJ databases">
        <title>Extensive metabolic versatility and redundancy in microbially diverse, dynamic hydrothermal sediments.</title>
        <authorList>
            <person name="Dombrowski N."/>
            <person name="Teske A."/>
            <person name="Baker B.J."/>
        </authorList>
    </citation>
    <scope>NUCLEOTIDE SEQUENCE [LARGE SCALE GENOMIC DNA]</scope>
    <source>
        <strain evidence="8">B30_G17</strain>
    </source>
</reference>
<sequence>MSFYQGRDFRKPSGGRIRPYRKKRKFELGRPPTETILGEEEVRKIERVRGGNWKIRLKTSVYANVTDPKTGRTLRVQIIKVKSNPANPDYSRRGVITRGAIIETPLGEARVTSRPGQDGVVNAVLIIKE</sequence>
<gene>
    <name evidence="6" type="primary">rps8e</name>
    <name evidence="8" type="ORF">DRJ21_00545</name>
</gene>
<comment type="subunit">
    <text evidence="2 6">Part of the 30S ribosomal subunit.</text>
</comment>
<protein>
    <recommendedName>
        <fullName evidence="5 6">Small ribosomal subunit protein eS8</fullName>
    </recommendedName>
</protein>
<dbReference type="GO" id="GO:0006412">
    <property type="term" value="P:translation"/>
    <property type="evidence" value="ECO:0007669"/>
    <property type="project" value="UniProtKB-UniRule"/>
</dbReference>
<evidence type="ECO:0000256" key="6">
    <source>
        <dbReference type="HAMAP-Rule" id="MF_00029"/>
    </source>
</evidence>
<evidence type="ECO:0000256" key="1">
    <source>
        <dbReference type="ARBA" id="ARBA00005257"/>
    </source>
</evidence>
<name>A0A497EWY6_9CREN</name>
<dbReference type="Proteomes" id="UP000281962">
    <property type="component" value="Unassembled WGS sequence"/>
</dbReference>
<dbReference type="CDD" id="cd11382">
    <property type="entry name" value="Ribosomal_S8e"/>
    <property type="match status" value="1"/>
</dbReference>
<evidence type="ECO:0000313" key="8">
    <source>
        <dbReference type="EMBL" id="RLE51240.1"/>
    </source>
</evidence>
<dbReference type="GO" id="GO:1990904">
    <property type="term" value="C:ribonucleoprotein complex"/>
    <property type="evidence" value="ECO:0007669"/>
    <property type="project" value="UniProtKB-KW"/>
</dbReference>
<dbReference type="InterPro" id="IPR018283">
    <property type="entry name" value="Ribosomal_eS8_CS"/>
</dbReference>
<dbReference type="NCBIfam" id="TIGR00307">
    <property type="entry name" value="eS8"/>
    <property type="match status" value="1"/>
</dbReference>
<keyword evidence="4 6" id="KW-0687">Ribonucleoprotein</keyword>
<keyword evidence="3 6" id="KW-0689">Ribosomal protein</keyword>
<dbReference type="InterPro" id="IPR020919">
    <property type="entry name" value="Ribosomal_protein_eS8_arc"/>
</dbReference>
<dbReference type="GO" id="GO:0003735">
    <property type="term" value="F:structural constituent of ribosome"/>
    <property type="evidence" value="ECO:0007669"/>
    <property type="project" value="InterPro"/>
</dbReference>